<accession>A0ABS1EUI3</accession>
<dbReference type="InterPro" id="IPR036116">
    <property type="entry name" value="FN3_sf"/>
</dbReference>
<dbReference type="EMBL" id="JAENHN010000055">
    <property type="protein sequence ID" value="MBK1813051.1"/>
    <property type="molecule type" value="Genomic_DNA"/>
</dbReference>
<evidence type="ECO:0000313" key="5">
    <source>
        <dbReference type="Proteomes" id="UP000596739"/>
    </source>
</evidence>
<gene>
    <name evidence="4" type="ORF">JHL18_20715</name>
</gene>
<dbReference type="SMART" id="SM00060">
    <property type="entry name" value="FN3"/>
    <property type="match status" value="1"/>
</dbReference>
<comment type="caution">
    <text evidence="4">The sequence shown here is derived from an EMBL/GenBank/DDBJ whole genome shotgun (WGS) entry which is preliminary data.</text>
</comment>
<dbReference type="Pfam" id="PF13290">
    <property type="entry name" value="CHB_HEX_C_1"/>
    <property type="match status" value="1"/>
</dbReference>
<organism evidence="4 5">
    <name type="scientific">Clostridium yunnanense</name>
    <dbReference type="NCBI Taxonomy" id="2800325"/>
    <lineage>
        <taxon>Bacteria</taxon>
        <taxon>Bacillati</taxon>
        <taxon>Bacillota</taxon>
        <taxon>Clostridia</taxon>
        <taxon>Eubacteriales</taxon>
        <taxon>Clostridiaceae</taxon>
        <taxon>Clostridium</taxon>
    </lineage>
</organism>
<name>A0ABS1EUI3_9CLOT</name>
<dbReference type="InterPro" id="IPR013783">
    <property type="entry name" value="Ig-like_fold"/>
</dbReference>
<evidence type="ECO:0000259" key="3">
    <source>
        <dbReference type="PROSITE" id="PS50853"/>
    </source>
</evidence>
<dbReference type="InterPro" id="IPR011050">
    <property type="entry name" value="Pectin_lyase_fold/virulence"/>
</dbReference>
<dbReference type="Pfam" id="PF00754">
    <property type="entry name" value="F5_F8_type_C"/>
    <property type="match status" value="2"/>
</dbReference>
<reference evidence="5" key="1">
    <citation type="submission" date="2021-01" db="EMBL/GenBank/DDBJ databases">
        <title>Genome public.</title>
        <authorList>
            <person name="Liu C."/>
            <person name="Sun Q."/>
        </authorList>
    </citation>
    <scope>NUCLEOTIDE SEQUENCE [LARGE SCALE GENOMIC DNA]</scope>
    <source>
        <strain evidence="5">YIM B02505</strain>
    </source>
</reference>
<dbReference type="CDD" id="cd00063">
    <property type="entry name" value="FN3"/>
    <property type="match status" value="1"/>
</dbReference>
<evidence type="ECO:0000259" key="2">
    <source>
        <dbReference type="PROSITE" id="PS50022"/>
    </source>
</evidence>
<dbReference type="SUPFAM" id="SSF49265">
    <property type="entry name" value="Fibronectin type III"/>
    <property type="match status" value="1"/>
</dbReference>
<keyword evidence="5" id="KW-1185">Reference proteome</keyword>
<keyword evidence="1" id="KW-0326">Glycosidase</keyword>
<feature type="domain" description="F5/8 type C" evidence="2">
    <location>
        <begin position="162"/>
        <end position="297"/>
    </location>
</feature>
<dbReference type="Gene3D" id="2.60.120.260">
    <property type="entry name" value="Galactose-binding domain-like"/>
    <property type="match status" value="2"/>
</dbReference>
<dbReference type="PROSITE" id="PS50853">
    <property type="entry name" value="FN3"/>
    <property type="match status" value="1"/>
</dbReference>
<dbReference type="InterPro" id="IPR059186">
    <property type="entry name" value="SACTE_4363"/>
</dbReference>
<dbReference type="Gene3D" id="2.60.40.10">
    <property type="entry name" value="Immunoglobulins"/>
    <property type="match status" value="1"/>
</dbReference>
<dbReference type="SUPFAM" id="SSF49785">
    <property type="entry name" value="Galactose-binding domain-like"/>
    <property type="match status" value="2"/>
</dbReference>
<evidence type="ECO:0000313" key="4">
    <source>
        <dbReference type="EMBL" id="MBK1813051.1"/>
    </source>
</evidence>
<feature type="domain" description="F5/8 type C" evidence="2">
    <location>
        <begin position="20"/>
        <end position="161"/>
    </location>
</feature>
<dbReference type="InterPro" id="IPR008979">
    <property type="entry name" value="Galactose-bd-like_sf"/>
</dbReference>
<sequence>MRRKSKKILSLMITFTMFICLFIGISRTTRAAQVNIALNKVATASSYLGGNIPAAAFDSNTNTRYESAFSDPQWISVDLGASYNVTGVKLNWETAAGKDYKIQVSVDNVSWQDAYTKTGGTGGVEDITFSSSKTGRYVRMYGTARTTGYGYSLWEFEVYGTAVNPDTNINVALNKSATASSYQGGNTATLAFDSDNANTRWESASSDPQWVSVDLGSSYTVTGVKLIWETAAGKDYKIQVSVDNVSWQDAYTKTGGTGGTENITFSDAKIGRYVRMYGTARTTGYGYSLWGFEVYGTGSTNVSKVALPSITPPTGSYTSSQSVSITDSTQGATIRYTTDGSNPTSSTGSIYSVPFTVSATTTVKAIAYKAGMSDSDISSSTITIGNSALSAPTGLTVTGTTNTSVSLVWSKVTGADRYNVYRSFSGSGPFTKVNTSAVTTNSYTDSKLDNATYYYKVSAINSTGESALSSVVQAATSIDFGPNVIIFDPSMSAADVQNTCTNIFTKQESNQFGTDRYALLFKPGSYNAVVRVGFYTQVAGLGQRPDDVNVSGGIGVDAGWMAGNATCNFWRSCENISITPSTGETKWAVSQAAPLRRVHIKGNLSLFDGGWSSGGFLSDSLIDGIVIPGSQQQWFSRNDKWARWDGGVWNMVFTGVTNAPSGTWPANPITVVNQTPVVREKPFLTIDSSGKYSVFVPALQTNSQGITWANGQSQGQYLAMDQFYIAHPETSTAASINAALSQGKNLIFTPGIYHINDTLRVTNPNTVILGLGYATIQPDNGVVAMSVADVDGVNISGLLFDAGAVSSPLLMEVGEAGSAKDHSANPTSLSDLFFRVGGAGVGKADTCLKINSNNVIGDDFWIWRADHGAGVGWTSNTATNGLIVNGNNVTIYALMVEHFLKYQTIWNGNGGRTYFYQSEIPYDVPDQASWMSGSTKGYASYKVADTVTSHEAYGLGVYSYFLNPNIVLNSAIEVPNNANVKVRDACSVYLAGYGEITHIVNNTGATANSASYRQTLTQYP</sequence>
<dbReference type="InterPro" id="IPR059177">
    <property type="entry name" value="GH29D-like_dom"/>
</dbReference>
<dbReference type="InterPro" id="IPR003961">
    <property type="entry name" value="FN3_dom"/>
</dbReference>
<dbReference type="PROSITE" id="PS50022">
    <property type="entry name" value="FA58C_3"/>
    <property type="match status" value="2"/>
</dbReference>
<feature type="domain" description="Fibronectin type-III" evidence="3">
    <location>
        <begin position="391"/>
        <end position="479"/>
    </location>
</feature>
<proteinExistence type="predicted"/>
<dbReference type="SUPFAM" id="SSF51126">
    <property type="entry name" value="Pectin lyase-like"/>
    <property type="match status" value="1"/>
</dbReference>
<keyword evidence="1" id="KW-0378">Hydrolase</keyword>
<evidence type="ECO:0000256" key="1">
    <source>
        <dbReference type="ARBA" id="ARBA00023295"/>
    </source>
</evidence>
<dbReference type="Proteomes" id="UP000596739">
    <property type="component" value="Unassembled WGS sequence"/>
</dbReference>
<dbReference type="CDD" id="cd23669">
    <property type="entry name" value="GH55_SacteLam55A-like"/>
    <property type="match status" value="1"/>
</dbReference>
<dbReference type="InterPro" id="IPR000421">
    <property type="entry name" value="FA58C"/>
</dbReference>
<dbReference type="RefSeq" id="WP_200272818.1">
    <property type="nucleotide sequence ID" value="NZ_JAENHN010000055.1"/>
</dbReference>
<protein>
    <submittedName>
        <fullName evidence="4">Discoidin domain-containing protein</fullName>
    </submittedName>
</protein>